<dbReference type="InterPro" id="IPR036770">
    <property type="entry name" value="Ankyrin_rpt-contain_sf"/>
</dbReference>
<protein>
    <submittedName>
        <fullName evidence="4">Uncharacterized protein</fullName>
    </submittedName>
</protein>
<accession>A0A7S2N3B0</accession>
<feature type="compositionally biased region" description="Polar residues" evidence="3">
    <location>
        <begin position="12"/>
        <end position="22"/>
    </location>
</feature>
<dbReference type="GO" id="GO:0005737">
    <property type="term" value="C:cytoplasm"/>
    <property type="evidence" value="ECO:0007669"/>
    <property type="project" value="TreeGrafter"/>
</dbReference>
<proteinExistence type="predicted"/>
<dbReference type="SUPFAM" id="SSF48403">
    <property type="entry name" value="Ankyrin repeat"/>
    <property type="match status" value="1"/>
</dbReference>
<dbReference type="EMBL" id="HBGV01018885">
    <property type="protein sequence ID" value="CAD9517121.1"/>
    <property type="molecule type" value="Transcribed_RNA"/>
</dbReference>
<evidence type="ECO:0000256" key="1">
    <source>
        <dbReference type="ARBA" id="ARBA00022737"/>
    </source>
</evidence>
<sequence>MLDLEDMALPLSDNNANGNENRQYSRRRSSGTTARPDLILQSLLDLNPRNEFDRKRFNGHAVIELVRRNPSAAQAKYSFQLFHKAQTGDLSCYPLHMAIALGASVRVVTALHDAFPQATKEKSTSYIGRNALHVACLFNASYDVVSFLLQEYPDAVSEKDRFGQTPFHYACMSADVPLEIISLMLKKCPCIITEKTESGQTPLCLARTRRGSAYDLVKLLLERDPYAVKERDFRHKTPLDYRSDKEEVVGYRSDKEEVVEAMMCVDRLLNNCGSDWGKDENGVVEEIARQFVRRKWWGGMIIIFKLYPTTALQFLNVEDGIVPNVLALVGCNCDMQTMWEVIRNRQDLLSVR</sequence>
<dbReference type="InterPro" id="IPR002110">
    <property type="entry name" value="Ankyrin_rpt"/>
</dbReference>
<dbReference type="Gene3D" id="1.25.40.20">
    <property type="entry name" value="Ankyrin repeat-containing domain"/>
    <property type="match status" value="1"/>
</dbReference>
<dbReference type="GO" id="GO:0051015">
    <property type="term" value="F:actin filament binding"/>
    <property type="evidence" value="ECO:0007669"/>
    <property type="project" value="TreeGrafter"/>
</dbReference>
<evidence type="ECO:0000313" key="4">
    <source>
        <dbReference type="EMBL" id="CAD9517121.1"/>
    </source>
</evidence>
<dbReference type="InterPro" id="IPR052420">
    <property type="entry name" value="Espin/Espin-like"/>
</dbReference>
<dbReference type="Pfam" id="PF00023">
    <property type="entry name" value="Ank"/>
    <property type="match status" value="1"/>
</dbReference>
<dbReference type="AlphaFoldDB" id="A0A7S2N3B0"/>
<feature type="region of interest" description="Disordered" evidence="3">
    <location>
        <begin position="1"/>
        <end position="32"/>
    </location>
</feature>
<organism evidence="4">
    <name type="scientific">Helicotheca tamesis</name>
    <dbReference type="NCBI Taxonomy" id="374047"/>
    <lineage>
        <taxon>Eukaryota</taxon>
        <taxon>Sar</taxon>
        <taxon>Stramenopiles</taxon>
        <taxon>Ochrophyta</taxon>
        <taxon>Bacillariophyta</taxon>
        <taxon>Mediophyceae</taxon>
        <taxon>Lithodesmiophycidae</taxon>
        <taxon>Lithodesmiales</taxon>
        <taxon>Lithodesmiaceae</taxon>
        <taxon>Helicotheca</taxon>
    </lineage>
</organism>
<keyword evidence="1" id="KW-0677">Repeat</keyword>
<evidence type="ECO:0000256" key="3">
    <source>
        <dbReference type="SAM" id="MobiDB-lite"/>
    </source>
</evidence>
<keyword evidence="2" id="KW-0040">ANK repeat</keyword>
<dbReference type="GO" id="GO:0051017">
    <property type="term" value="P:actin filament bundle assembly"/>
    <property type="evidence" value="ECO:0007669"/>
    <property type="project" value="TreeGrafter"/>
</dbReference>
<evidence type="ECO:0000256" key="2">
    <source>
        <dbReference type="ARBA" id="ARBA00023043"/>
    </source>
</evidence>
<gene>
    <name evidence="4" type="ORF">HTAM1171_LOCUS11694</name>
</gene>
<reference evidence="4" key="1">
    <citation type="submission" date="2021-01" db="EMBL/GenBank/DDBJ databases">
        <authorList>
            <person name="Corre E."/>
            <person name="Pelletier E."/>
            <person name="Niang G."/>
            <person name="Scheremetjew M."/>
            <person name="Finn R."/>
            <person name="Kale V."/>
            <person name="Holt S."/>
            <person name="Cochrane G."/>
            <person name="Meng A."/>
            <person name="Brown T."/>
            <person name="Cohen L."/>
        </authorList>
    </citation>
    <scope>NUCLEOTIDE SEQUENCE</scope>
    <source>
        <strain evidence="4">CCMP826</strain>
    </source>
</reference>
<dbReference type="PANTHER" id="PTHR24153">
    <property type="entry name" value="ESPIN"/>
    <property type="match status" value="1"/>
</dbReference>
<name>A0A7S2N3B0_9STRA</name>
<dbReference type="SMART" id="SM00248">
    <property type="entry name" value="ANK"/>
    <property type="match status" value="3"/>
</dbReference>
<dbReference type="Pfam" id="PF12796">
    <property type="entry name" value="Ank_2"/>
    <property type="match status" value="1"/>
</dbReference>
<dbReference type="PANTHER" id="PTHR24153:SF8">
    <property type="entry name" value="FORKED, ISOFORM F"/>
    <property type="match status" value="1"/>
</dbReference>